<evidence type="ECO:0000256" key="1">
    <source>
        <dbReference type="ARBA" id="ARBA00022729"/>
    </source>
</evidence>
<dbReference type="Pfam" id="PF04076">
    <property type="entry name" value="BOF"/>
    <property type="match status" value="1"/>
</dbReference>
<evidence type="ECO:0000256" key="2">
    <source>
        <dbReference type="SAM" id="SignalP"/>
    </source>
</evidence>
<accession>A0A242U5D2</accession>
<reference evidence="3 4" key="1">
    <citation type="submission" date="2017-05" db="EMBL/GenBank/DDBJ databases">
        <authorList>
            <person name="Song R."/>
            <person name="Chenine A.L."/>
            <person name="Ruprecht R.M."/>
        </authorList>
    </citation>
    <scope>NUCLEOTIDE SEQUENCE [LARGE SCALE GENOMIC DNA]</scope>
    <source>
        <strain evidence="3 4">ARLG1955</strain>
    </source>
</reference>
<dbReference type="RefSeq" id="WP_032005309.1">
    <property type="nucleotide sequence ID" value="NZ_BHGI01000004.1"/>
</dbReference>
<organism evidence="3 4">
    <name type="scientific">Acinetobacter pittii</name>
    <name type="common">Acinetobacter genomosp. 3</name>
    <dbReference type="NCBI Taxonomy" id="48296"/>
    <lineage>
        <taxon>Bacteria</taxon>
        <taxon>Pseudomonadati</taxon>
        <taxon>Pseudomonadota</taxon>
        <taxon>Gammaproteobacteria</taxon>
        <taxon>Moraxellales</taxon>
        <taxon>Moraxellaceae</taxon>
        <taxon>Acinetobacter</taxon>
        <taxon>Acinetobacter calcoaceticus/baumannii complex</taxon>
    </lineage>
</organism>
<dbReference type="Gene3D" id="2.40.50.200">
    <property type="entry name" value="Bacterial OB-fold"/>
    <property type="match status" value="1"/>
</dbReference>
<dbReference type="NCBIfam" id="NF033674">
    <property type="entry name" value="stress_OB_fold"/>
    <property type="match status" value="1"/>
</dbReference>
<name>A0A242U5D2_ACIPI</name>
<gene>
    <name evidence="3" type="ORF">CAT59_13380</name>
</gene>
<dbReference type="EMBL" id="NGIR01000031">
    <property type="protein sequence ID" value="OTU26512.1"/>
    <property type="molecule type" value="Genomic_DNA"/>
</dbReference>
<proteinExistence type="predicted"/>
<feature type="signal peptide" evidence="2">
    <location>
        <begin position="1"/>
        <end position="21"/>
    </location>
</feature>
<dbReference type="PANTHER" id="PTHR36571:SF1">
    <property type="entry name" value="PROTEIN YGIW"/>
    <property type="match status" value="1"/>
</dbReference>
<sequence length="119" mass="13001">MNMLKVMLMTAGMTAAGVVVANTPVNQAAIAPTTVTTVKQALTSKDNTPIKLHGQVVKSLGDEKYQFRDKTGNITIDVDDELWQGRPISANTNVTLIGEVDIDYKPLKRVEIDVDQVQF</sequence>
<keyword evidence="1 2" id="KW-0732">Signal</keyword>
<dbReference type="Proteomes" id="UP000195162">
    <property type="component" value="Unassembled WGS sequence"/>
</dbReference>
<dbReference type="InterPro" id="IPR036700">
    <property type="entry name" value="BOBF_sf"/>
</dbReference>
<evidence type="ECO:0008006" key="5">
    <source>
        <dbReference type="Google" id="ProtNLM"/>
    </source>
</evidence>
<evidence type="ECO:0000313" key="4">
    <source>
        <dbReference type="Proteomes" id="UP000195162"/>
    </source>
</evidence>
<feature type="chain" id="PRO_5030041862" description="Bacterial OB-fold domain-containing protein" evidence="2">
    <location>
        <begin position="22"/>
        <end position="119"/>
    </location>
</feature>
<dbReference type="AlphaFoldDB" id="A0A242U5D2"/>
<evidence type="ECO:0000313" key="3">
    <source>
        <dbReference type="EMBL" id="OTU26512.1"/>
    </source>
</evidence>
<dbReference type="PANTHER" id="PTHR36571">
    <property type="entry name" value="PROTEIN YGIW"/>
    <property type="match status" value="1"/>
</dbReference>
<protein>
    <recommendedName>
        <fullName evidence="5">Bacterial OB-fold domain-containing protein</fullName>
    </recommendedName>
</protein>
<dbReference type="SUPFAM" id="SSF101756">
    <property type="entry name" value="Hypothetical protein YgiW"/>
    <property type="match status" value="1"/>
</dbReference>
<dbReference type="InterPro" id="IPR005220">
    <property type="entry name" value="CarO-like"/>
</dbReference>
<comment type="caution">
    <text evidence="3">The sequence shown here is derived from an EMBL/GenBank/DDBJ whole genome shotgun (WGS) entry which is preliminary data.</text>
</comment>
<accession>A0A1H8RXG4</accession>